<feature type="compositionally biased region" description="Pro residues" evidence="1">
    <location>
        <begin position="421"/>
        <end position="430"/>
    </location>
</feature>
<proteinExistence type="predicted"/>
<dbReference type="PANTHER" id="PTHR11200">
    <property type="entry name" value="INOSITOL 5-PHOSPHATASE"/>
    <property type="match status" value="1"/>
</dbReference>
<feature type="compositionally biased region" description="Pro residues" evidence="1">
    <location>
        <begin position="314"/>
        <end position="325"/>
    </location>
</feature>
<reference evidence="3 4" key="1">
    <citation type="submission" date="2019-04" db="EMBL/GenBank/DDBJ databases">
        <title>Friends and foes A comparative genomics study of 23 Aspergillus species from section Flavi.</title>
        <authorList>
            <consortium name="DOE Joint Genome Institute"/>
            <person name="Kjaerbolling I."/>
            <person name="Vesth T."/>
            <person name="Frisvad J.C."/>
            <person name="Nybo J.L."/>
            <person name="Theobald S."/>
            <person name="Kildgaard S."/>
            <person name="Isbrandt T."/>
            <person name="Kuo A."/>
            <person name="Sato A."/>
            <person name="Lyhne E.K."/>
            <person name="Kogle M.E."/>
            <person name="Wiebenga A."/>
            <person name="Kun R.S."/>
            <person name="Lubbers R.J."/>
            <person name="Makela M.R."/>
            <person name="Barry K."/>
            <person name="Chovatia M."/>
            <person name="Clum A."/>
            <person name="Daum C."/>
            <person name="Haridas S."/>
            <person name="He G."/>
            <person name="LaButti K."/>
            <person name="Lipzen A."/>
            <person name="Mondo S."/>
            <person name="Riley R."/>
            <person name="Salamov A."/>
            <person name="Simmons B.A."/>
            <person name="Magnuson J.K."/>
            <person name="Henrissat B."/>
            <person name="Mortensen U.H."/>
            <person name="Larsen T.O."/>
            <person name="Devries R.P."/>
            <person name="Grigoriev I.V."/>
            <person name="Machida M."/>
            <person name="Baker S.E."/>
            <person name="Andersen M.R."/>
        </authorList>
    </citation>
    <scope>NUCLEOTIDE SEQUENCE [LARGE SCALE GENOMIC DNA]</scope>
    <source>
        <strain evidence="3 4">IBT 18842</strain>
    </source>
</reference>
<feature type="compositionally biased region" description="Low complexity" evidence="1">
    <location>
        <begin position="175"/>
        <end position="186"/>
    </location>
</feature>
<protein>
    <submittedName>
        <fullName evidence="3">Endonuclease/exonuclease/phosphatase</fullName>
    </submittedName>
</protein>
<dbReference type="GO" id="GO:0004527">
    <property type="term" value="F:exonuclease activity"/>
    <property type="evidence" value="ECO:0007669"/>
    <property type="project" value="UniProtKB-KW"/>
</dbReference>
<keyword evidence="3" id="KW-0378">Hydrolase</keyword>
<dbReference type="InterPro" id="IPR036691">
    <property type="entry name" value="Endo/exonu/phosph_ase_sf"/>
</dbReference>
<dbReference type="SUPFAM" id="SSF56219">
    <property type="entry name" value="DNase I-like"/>
    <property type="match status" value="1"/>
</dbReference>
<dbReference type="AlphaFoldDB" id="A0A5N6TTA0"/>
<keyword evidence="3" id="KW-0540">Nuclease</keyword>
<organism evidence="3 4">
    <name type="scientific">Aspergillus avenaceus</name>
    <dbReference type="NCBI Taxonomy" id="36643"/>
    <lineage>
        <taxon>Eukaryota</taxon>
        <taxon>Fungi</taxon>
        <taxon>Dikarya</taxon>
        <taxon>Ascomycota</taxon>
        <taxon>Pezizomycotina</taxon>
        <taxon>Eurotiomycetes</taxon>
        <taxon>Eurotiomycetidae</taxon>
        <taxon>Eurotiales</taxon>
        <taxon>Aspergillaceae</taxon>
        <taxon>Aspergillus</taxon>
        <taxon>Aspergillus subgen. Circumdati</taxon>
    </lineage>
</organism>
<feature type="domain" description="Inositol polyphosphate-related phosphatase" evidence="2">
    <location>
        <begin position="813"/>
        <end position="1151"/>
    </location>
</feature>
<dbReference type="FunFam" id="3.60.10.10:FF:000036">
    <property type="entry name" value="Inositol polyphosphate phosphatase, putative"/>
    <property type="match status" value="1"/>
</dbReference>
<keyword evidence="4" id="KW-1185">Reference proteome</keyword>
<dbReference type="SUPFAM" id="SSF50978">
    <property type="entry name" value="WD40 repeat-like"/>
    <property type="match status" value="1"/>
</dbReference>
<dbReference type="GO" id="GO:0046856">
    <property type="term" value="P:phosphatidylinositol dephosphorylation"/>
    <property type="evidence" value="ECO:0007669"/>
    <property type="project" value="InterPro"/>
</dbReference>
<dbReference type="GO" id="GO:0004439">
    <property type="term" value="F:phosphatidylinositol-4,5-bisphosphate 5-phosphatase activity"/>
    <property type="evidence" value="ECO:0007669"/>
    <property type="project" value="TreeGrafter"/>
</dbReference>
<feature type="compositionally biased region" description="Polar residues" evidence="1">
    <location>
        <begin position="73"/>
        <end position="91"/>
    </location>
</feature>
<dbReference type="InterPro" id="IPR036322">
    <property type="entry name" value="WD40_repeat_dom_sf"/>
</dbReference>
<dbReference type="FunFam" id="2.130.10.10:FF:001686">
    <property type="entry name" value="Inositol polyphosphate phosphatase, putative"/>
    <property type="match status" value="1"/>
</dbReference>
<dbReference type="OrthoDB" id="2248459at2759"/>
<dbReference type="Pfam" id="PF22669">
    <property type="entry name" value="Exo_endo_phos2"/>
    <property type="match status" value="1"/>
</dbReference>
<dbReference type="InterPro" id="IPR001680">
    <property type="entry name" value="WD40_rpt"/>
</dbReference>
<feature type="compositionally biased region" description="Pro residues" evidence="1">
    <location>
        <begin position="271"/>
        <end position="293"/>
    </location>
</feature>
<feature type="compositionally biased region" description="Polar residues" evidence="1">
    <location>
        <begin position="191"/>
        <end position="202"/>
    </location>
</feature>
<name>A0A5N6TTA0_ASPAV</name>
<dbReference type="Gene3D" id="3.60.10.10">
    <property type="entry name" value="Endonuclease/exonuclease/phosphatase"/>
    <property type="match status" value="1"/>
</dbReference>
<evidence type="ECO:0000313" key="3">
    <source>
        <dbReference type="EMBL" id="KAE8149588.1"/>
    </source>
</evidence>
<dbReference type="SMART" id="SM00128">
    <property type="entry name" value="IPPc"/>
    <property type="match status" value="1"/>
</dbReference>
<keyword evidence="3" id="KW-0255">Endonuclease</keyword>
<dbReference type="InterPro" id="IPR015943">
    <property type="entry name" value="WD40/YVTN_repeat-like_dom_sf"/>
</dbReference>
<dbReference type="EMBL" id="ML742118">
    <property type="protein sequence ID" value="KAE8149588.1"/>
    <property type="molecule type" value="Genomic_DNA"/>
</dbReference>
<accession>A0A5N6TTA0</accession>
<dbReference type="InterPro" id="IPR000300">
    <property type="entry name" value="IPPc"/>
</dbReference>
<evidence type="ECO:0000313" key="4">
    <source>
        <dbReference type="Proteomes" id="UP000325780"/>
    </source>
</evidence>
<dbReference type="Proteomes" id="UP000325780">
    <property type="component" value="Unassembled WGS sequence"/>
</dbReference>
<feature type="compositionally biased region" description="Basic and acidic residues" evidence="1">
    <location>
        <begin position="1"/>
        <end position="11"/>
    </location>
</feature>
<feature type="compositionally biased region" description="Polar residues" evidence="1">
    <location>
        <begin position="109"/>
        <end position="129"/>
    </location>
</feature>
<dbReference type="SMART" id="SM00320">
    <property type="entry name" value="WD40"/>
    <property type="match status" value="3"/>
</dbReference>
<feature type="compositionally biased region" description="Basic and acidic residues" evidence="1">
    <location>
        <begin position="392"/>
        <end position="406"/>
    </location>
</feature>
<feature type="compositionally biased region" description="Polar residues" evidence="1">
    <location>
        <begin position="333"/>
        <end position="352"/>
    </location>
</feature>
<gene>
    <name evidence="3" type="ORF">BDV25DRAFT_156000</name>
</gene>
<dbReference type="GO" id="GO:0004519">
    <property type="term" value="F:endonuclease activity"/>
    <property type="evidence" value="ECO:0007669"/>
    <property type="project" value="UniProtKB-KW"/>
</dbReference>
<feature type="region of interest" description="Disordered" evidence="1">
    <location>
        <begin position="1"/>
        <end position="483"/>
    </location>
</feature>
<dbReference type="PANTHER" id="PTHR11200:SF240">
    <property type="entry name" value="INOSITOL POLYPHOSPHATE 5-PHOSPHATASE C9G1.10C-RELATED"/>
    <property type="match status" value="1"/>
</dbReference>
<evidence type="ECO:0000259" key="2">
    <source>
        <dbReference type="SMART" id="SM00128"/>
    </source>
</evidence>
<dbReference type="Gene3D" id="2.130.10.10">
    <property type="entry name" value="YVTN repeat-like/Quinoprotein amine dehydrogenase"/>
    <property type="match status" value="1"/>
</dbReference>
<sequence length="1200" mass="134507">MEGSGKERDGTDNAPIRPVSSLLSHFENLSHRRAPSASPNPRDSSLFLKSPEPVDESRVSSRASLDLSRPRSPWTSTDLQNGYQGEYTNGTPPRRAGSPRRSLSKRQSRPLSMNLHSSPQLAPTLTVDSPRSPPRNFESPANYAEDIRAARTPPNASRESLPPRPVAQGGSFHRPTTPTYPSSVPTEQRATHMSPSNSNSGPRDSISERRLKSTSLPPPANRADKPRIPVKPAGLAFHDGSSLAPRQEQPHLEDRVSPFNTPPGSPDKSPPKPPSSTRPQPPPSPSRPVPPPARRSFDERRPSPSALGLREVPEPPAQPRRPSPRPMREAKTLSVQIPSRHSVQMETLTSIPHSARERPGLPPRNPSVAHRGARSPGPNMDRLKSPAQEWPPRSELRPHYTGDVHPPRLQRQPSWSRETKPGPPPAIPERPPMERPSVVERQSVRPVPVHSEDEQPLDDGPVPRTDYPDASFANRRPPLFRKGPREIHTRYDTRLMDVCGKYVCTTGYLTRVWDLTTGEQVMSLSHGETVKCQSIAFKPGTGLEDEGQRLWLGTSAGDLHEIDIPSQSVVASRSYPSRKEVIRILRHKKEMWTLDEEGRLLVWPPDETGTPNLQYSYHNPYDRVARGHTFSVVVGDTLWLAAGKDVHVYRPNARDDASFKVLKRPLGSQHSGEVTSGVYTTKDGGRVYLGHADGKVTVYSAHDYTCLGVVNVSVYKINCLGMVGDYLWAGYKTGMIYVYDTRTNPWTIRKDWRAHDSPVCSVLLDTSSVWTMNRLQVTSLGTDNCIRLWDGMLEDDWMESRMQTKDVEFCSFREIRAAIVTWNAGASTPGSARTSTFIQDAIHPEDPPEILVFGFQELVDLENKKITAKSLLMGSKKKESGDKEHMSRQYRVWMEHLTRVINECMPLDESYVLLHSANLIGLFTCIFVKHKERQRIKDLSAAEVKRGMGGLHGNKGALILRFTLDDSSLCFVNCHLAAGQSQTAHRNNDIAAILESESLPPENSLTTRADRYVSGGDGSMIMDHEICILNGDLNYRIDSIPRNVIIEDVRNNNLTKLLERDQLLASRRKNPGFRLRSFVEAPITFAPTYKYDVGTDDYDTSDKKRSPAWCDRVLYRGMGRVKQLEYRRHEARASDHRPVSASFKLRVKTVMPKERAAVWESCQQEFQKEKRRLASDASIEYLISILGTDPQEARALILRG</sequence>
<dbReference type="InterPro" id="IPR046985">
    <property type="entry name" value="IP5"/>
</dbReference>
<evidence type="ECO:0000256" key="1">
    <source>
        <dbReference type="SAM" id="MobiDB-lite"/>
    </source>
</evidence>
<keyword evidence="3" id="KW-0269">Exonuclease</keyword>